<dbReference type="Proteomes" id="UP000765509">
    <property type="component" value="Unassembled WGS sequence"/>
</dbReference>
<comment type="caution">
    <text evidence="3">The sequence shown here is derived from an EMBL/GenBank/DDBJ whole genome shotgun (WGS) entry which is preliminary data.</text>
</comment>
<name>A0A9Q3F5N1_9BASI</name>
<sequence length="276" mass="29704">MRPFSISLLLIALSSSTVFAQASDQNQNLNPNLVEKPADESSTKVSTTQDVNQTSLPTSEPAQNGTQQPTSNSSTSPPPGQTICYNYFLEKDGCVSSSPRNSERCPEGKFTPGGGLFNKQLNQTGPVNRKRGIYQTFSRRYDTYSFQKAFPIAGGSGICGDYDGNAQEGVCLWSGPSNSGADPATAGWLNGAARGNCGKRLYVQRQGVANPVFLNVVDGCSFDTVDPSMGCYQIAFTNKTFWALNPTIDEVAAQGFFNITWNFDNEKGTDFASGPF</sequence>
<feature type="chain" id="PRO_5040387251" description="Secreted protein" evidence="2">
    <location>
        <begin position="21"/>
        <end position="276"/>
    </location>
</feature>
<gene>
    <name evidence="3" type="ORF">O181_072904</name>
</gene>
<evidence type="ECO:0000313" key="3">
    <source>
        <dbReference type="EMBL" id="MBW0533189.1"/>
    </source>
</evidence>
<keyword evidence="4" id="KW-1185">Reference proteome</keyword>
<feature type="compositionally biased region" description="Polar residues" evidence="1">
    <location>
        <begin position="43"/>
        <end position="62"/>
    </location>
</feature>
<feature type="compositionally biased region" description="Low complexity" evidence="1">
    <location>
        <begin position="63"/>
        <end position="75"/>
    </location>
</feature>
<evidence type="ECO:0000313" key="4">
    <source>
        <dbReference type="Proteomes" id="UP000765509"/>
    </source>
</evidence>
<accession>A0A9Q3F5N1</accession>
<proteinExistence type="predicted"/>
<dbReference type="EMBL" id="AVOT02038337">
    <property type="protein sequence ID" value="MBW0533189.1"/>
    <property type="molecule type" value="Genomic_DNA"/>
</dbReference>
<evidence type="ECO:0000256" key="2">
    <source>
        <dbReference type="SAM" id="SignalP"/>
    </source>
</evidence>
<protein>
    <recommendedName>
        <fullName evidence="5">Secreted protein</fullName>
    </recommendedName>
</protein>
<dbReference type="AlphaFoldDB" id="A0A9Q3F5N1"/>
<keyword evidence="2" id="KW-0732">Signal</keyword>
<evidence type="ECO:0008006" key="5">
    <source>
        <dbReference type="Google" id="ProtNLM"/>
    </source>
</evidence>
<evidence type="ECO:0000256" key="1">
    <source>
        <dbReference type="SAM" id="MobiDB-lite"/>
    </source>
</evidence>
<reference evidence="3" key="1">
    <citation type="submission" date="2021-03" db="EMBL/GenBank/DDBJ databases">
        <title>Draft genome sequence of rust myrtle Austropuccinia psidii MF-1, a brazilian biotype.</title>
        <authorList>
            <person name="Quecine M.C."/>
            <person name="Pachon D.M.R."/>
            <person name="Bonatelli M.L."/>
            <person name="Correr F.H."/>
            <person name="Franceschini L.M."/>
            <person name="Leite T.F."/>
            <person name="Margarido G.R.A."/>
            <person name="Almeida C.A."/>
            <person name="Ferrarezi J.A."/>
            <person name="Labate C.A."/>
        </authorList>
    </citation>
    <scope>NUCLEOTIDE SEQUENCE</scope>
    <source>
        <strain evidence="3">MF-1</strain>
    </source>
</reference>
<feature type="region of interest" description="Disordered" evidence="1">
    <location>
        <begin position="28"/>
        <end position="79"/>
    </location>
</feature>
<feature type="signal peptide" evidence="2">
    <location>
        <begin position="1"/>
        <end position="20"/>
    </location>
</feature>
<organism evidence="3 4">
    <name type="scientific">Austropuccinia psidii MF-1</name>
    <dbReference type="NCBI Taxonomy" id="1389203"/>
    <lineage>
        <taxon>Eukaryota</taxon>
        <taxon>Fungi</taxon>
        <taxon>Dikarya</taxon>
        <taxon>Basidiomycota</taxon>
        <taxon>Pucciniomycotina</taxon>
        <taxon>Pucciniomycetes</taxon>
        <taxon>Pucciniales</taxon>
        <taxon>Sphaerophragmiaceae</taxon>
        <taxon>Austropuccinia</taxon>
    </lineage>
</organism>